<feature type="compositionally biased region" description="Gly residues" evidence="1">
    <location>
        <begin position="201"/>
        <end position="227"/>
    </location>
</feature>
<evidence type="ECO:0000313" key="2">
    <source>
        <dbReference type="EMBL" id="PVH91153.1"/>
    </source>
</evidence>
<name>A0A2V1D0Z5_9PLEO</name>
<feature type="compositionally biased region" description="Acidic residues" evidence="1">
    <location>
        <begin position="43"/>
        <end position="63"/>
    </location>
</feature>
<accession>A0A2V1D0Z5</accession>
<feature type="region of interest" description="Disordered" evidence="1">
    <location>
        <begin position="40"/>
        <end position="77"/>
    </location>
</feature>
<gene>
    <name evidence="2" type="ORF">DM02DRAFT_664293</name>
</gene>
<dbReference type="EMBL" id="KZ805943">
    <property type="protein sequence ID" value="PVH91153.1"/>
    <property type="molecule type" value="Genomic_DNA"/>
</dbReference>
<dbReference type="AlphaFoldDB" id="A0A2V1D0Z5"/>
<reference evidence="2 3" key="1">
    <citation type="journal article" date="2018" name="Sci. Rep.">
        <title>Comparative genomics provides insights into the lifestyle and reveals functional heterogeneity of dark septate endophytic fungi.</title>
        <authorList>
            <person name="Knapp D.G."/>
            <person name="Nemeth J.B."/>
            <person name="Barry K."/>
            <person name="Hainaut M."/>
            <person name="Henrissat B."/>
            <person name="Johnson J."/>
            <person name="Kuo A."/>
            <person name="Lim J.H.P."/>
            <person name="Lipzen A."/>
            <person name="Nolan M."/>
            <person name="Ohm R.A."/>
            <person name="Tamas L."/>
            <person name="Grigoriev I.V."/>
            <person name="Spatafora J.W."/>
            <person name="Nagy L.G."/>
            <person name="Kovacs G.M."/>
        </authorList>
    </citation>
    <scope>NUCLEOTIDE SEQUENCE [LARGE SCALE GENOMIC DNA]</scope>
    <source>
        <strain evidence="2 3">DSE2036</strain>
    </source>
</reference>
<organism evidence="2 3">
    <name type="scientific">Periconia macrospinosa</name>
    <dbReference type="NCBI Taxonomy" id="97972"/>
    <lineage>
        <taxon>Eukaryota</taxon>
        <taxon>Fungi</taxon>
        <taxon>Dikarya</taxon>
        <taxon>Ascomycota</taxon>
        <taxon>Pezizomycotina</taxon>
        <taxon>Dothideomycetes</taxon>
        <taxon>Pleosporomycetidae</taxon>
        <taxon>Pleosporales</taxon>
        <taxon>Massarineae</taxon>
        <taxon>Periconiaceae</taxon>
        <taxon>Periconia</taxon>
    </lineage>
</organism>
<keyword evidence="3" id="KW-1185">Reference proteome</keyword>
<evidence type="ECO:0000313" key="3">
    <source>
        <dbReference type="Proteomes" id="UP000244855"/>
    </source>
</evidence>
<evidence type="ECO:0000256" key="1">
    <source>
        <dbReference type="SAM" id="MobiDB-lite"/>
    </source>
</evidence>
<feature type="region of interest" description="Disordered" evidence="1">
    <location>
        <begin position="193"/>
        <end position="271"/>
    </location>
</feature>
<sequence>MVNDATSGRPRRGSWVEFVVPATGQTVRVPRGFKLQECIIDLTSEDEDESEDSDSDSDDEDTNEKDSPSQQPPAPTAADLLDATSRLSLTPAPPPPTEAQALTSYLYNHPLTPTTLPRYIPSLYFVGDRDLQGKIATNIALFHVRGVTTQTDFETMMEYLLVNPRMWTTGDRRKGWSDWVYERVWMKVEGLRKEREEKVGTRGGRGGGRGGRGRGGARGGARGGGNRPQGKGTKKEEGKSGYCVDNNVGDAGGKQKQNKKKKFVSAQHLLR</sequence>
<protein>
    <submittedName>
        <fullName evidence="2">Uncharacterized protein</fullName>
    </submittedName>
</protein>
<dbReference type="Proteomes" id="UP000244855">
    <property type="component" value="Unassembled WGS sequence"/>
</dbReference>
<proteinExistence type="predicted"/>